<comment type="caution">
    <text evidence="2">The sequence shown here is derived from an EMBL/GenBank/DDBJ whole genome shotgun (WGS) entry which is preliminary data.</text>
</comment>
<organism evidence="2 3">
    <name type="scientific">Truncatella angustata</name>
    <dbReference type="NCBI Taxonomy" id="152316"/>
    <lineage>
        <taxon>Eukaryota</taxon>
        <taxon>Fungi</taxon>
        <taxon>Dikarya</taxon>
        <taxon>Ascomycota</taxon>
        <taxon>Pezizomycotina</taxon>
        <taxon>Sordariomycetes</taxon>
        <taxon>Xylariomycetidae</taxon>
        <taxon>Amphisphaeriales</taxon>
        <taxon>Sporocadaceae</taxon>
        <taxon>Truncatella</taxon>
    </lineage>
</organism>
<feature type="compositionally biased region" description="Basic and acidic residues" evidence="1">
    <location>
        <begin position="59"/>
        <end position="76"/>
    </location>
</feature>
<evidence type="ECO:0000313" key="2">
    <source>
        <dbReference type="EMBL" id="KAH6658871.1"/>
    </source>
</evidence>
<dbReference type="Proteomes" id="UP000758603">
    <property type="component" value="Unassembled WGS sequence"/>
</dbReference>
<accession>A0A9P8UUR1</accession>
<feature type="compositionally biased region" description="Basic and acidic residues" evidence="1">
    <location>
        <begin position="89"/>
        <end position="101"/>
    </location>
</feature>
<evidence type="ECO:0000256" key="1">
    <source>
        <dbReference type="SAM" id="MobiDB-lite"/>
    </source>
</evidence>
<keyword evidence="3" id="KW-1185">Reference proteome</keyword>
<feature type="compositionally biased region" description="Basic and acidic residues" evidence="1">
    <location>
        <begin position="36"/>
        <end position="52"/>
    </location>
</feature>
<dbReference type="RefSeq" id="XP_045963002.1">
    <property type="nucleotide sequence ID" value="XM_046099005.1"/>
</dbReference>
<proteinExistence type="predicted"/>
<name>A0A9P8UUR1_9PEZI</name>
<sequence length="318" mass="35793">MFGHGRLSERRHGYRTYSPCLPLSYPSVSRQIRMAAKKEIPPKDAPTTEKRRTSLRQAAKQEEIQRRTSPSEDKSSNKHQSVLQSLAEEINKLDNIEVDKQDNEEDNNDEERELTKSGHNHVTETGKLKGVEEEDTTKMEGTKGSRRSPGVNSDIAVESVESAESKTKEDSKQDPDVAILTSLLEHVGLTSEVDDETPIGWVKHGYGRKVMLQYGPQSSPSYCIKPGKEVPDFVAQDAPEDWPTYKNGAPLPPATLIKVTERDEQEHWTSWETRDTTREIFGQKVVMLKNDVKLDDRVILPKSYRIAKAAAIILATTV</sequence>
<dbReference type="EMBL" id="JAGPXC010000001">
    <property type="protein sequence ID" value="KAH6658871.1"/>
    <property type="molecule type" value="Genomic_DNA"/>
</dbReference>
<feature type="compositionally biased region" description="Basic and acidic residues" evidence="1">
    <location>
        <begin position="113"/>
        <end position="143"/>
    </location>
</feature>
<feature type="compositionally biased region" description="Basic and acidic residues" evidence="1">
    <location>
        <begin position="163"/>
        <end position="174"/>
    </location>
</feature>
<evidence type="ECO:0000313" key="3">
    <source>
        <dbReference type="Proteomes" id="UP000758603"/>
    </source>
</evidence>
<feature type="region of interest" description="Disordered" evidence="1">
    <location>
        <begin position="32"/>
        <end position="174"/>
    </location>
</feature>
<gene>
    <name evidence="2" type="ORF">BKA67DRAFT_529062</name>
</gene>
<protein>
    <submittedName>
        <fullName evidence="2">Uncharacterized protein</fullName>
    </submittedName>
</protein>
<dbReference type="AlphaFoldDB" id="A0A9P8UUR1"/>
<reference evidence="2" key="1">
    <citation type="journal article" date="2021" name="Nat. Commun.">
        <title>Genetic determinants of endophytism in the Arabidopsis root mycobiome.</title>
        <authorList>
            <person name="Mesny F."/>
            <person name="Miyauchi S."/>
            <person name="Thiergart T."/>
            <person name="Pickel B."/>
            <person name="Atanasova L."/>
            <person name="Karlsson M."/>
            <person name="Huettel B."/>
            <person name="Barry K.W."/>
            <person name="Haridas S."/>
            <person name="Chen C."/>
            <person name="Bauer D."/>
            <person name="Andreopoulos W."/>
            <person name="Pangilinan J."/>
            <person name="LaButti K."/>
            <person name="Riley R."/>
            <person name="Lipzen A."/>
            <person name="Clum A."/>
            <person name="Drula E."/>
            <person name="Henrissat B."/>
            <person name="Kohler A."/>
            <person name="Grigoriev I.V."/>
            <person name="Martin F.M."/>
            <person name="Hacquard S."/>
        </authorList>
    </citation>
    <scope>NUCLEOTIDE SEQUENCE</scope>
    <source>
        <strain evidence="2">MPI-SDFR-AT-0073</strain>
    </source>
</reference>
<dbReference type="GeneID" id="70127897"/>
<feature type="compositionally biased region" description="Acidic residues" evidence="1">
    <location>
        <begin position="102"/>
        <end position="112"/>
    </location>
</feature>